<gene>
    <name evidence="2" type="ORF">A7U60_g3399</name>
</gene>
<dbReference type="AlphaFoldDB" id="A0A9Q5I0I8"/>
<protein>
    <submittedName>
        <fullName evidence="2">Uncharacterized protein</fullName>
    </submittedName>
</protein>
<dbReference type="OrthoDB" id="3146826at2759"/>
<feature type="compositionally biased region" description="Basic and acidic residues" evidence="1">
    <location>
        <begin position="76"/>
        <end position="85"/>
    </location>
</feature>
<sequence>MERDTEYSPNDSFAPEELAYGAVSDPATRNATFEDREAEESEVSGRVSKREADDLRADAANIGQVKGTRLQGKSNDAYKQERQLDQDLSDEGAI</sequence>
<comment type="caution">
    <text evidence="2">The sequence shown here is derived from an EMBL/GenBank/DDBJ whole genome shotgun (WGS) entry which is preliminary data.</text>
</comment>
<name>A0A9Q5I0I8_SANBA</name>
<keyword evidence="3" id="KW-1185">Reference proteome</keyword>
<dbReference type="Proteomes" id="UP000757232">
    <property type="component" value="Unassembled WGS sequence"/>
</dbReference>
<proteinExistence type="predicted"/>
<evidence type="ECO:0000313" key="2">
    <source>
        <dbReference type="EMBL" id="OCB89423.1"/>
    </source>
</evidence>
<feature type="region of interest" description="Disordered" evidence="1">
    <location>
        <begin position="1"/>
        <end position="94"/>
    </location>
</feature>
<reference evidence="2" key="1">
    <citation type="submission" date="2016-06" db="EMBL/GenBank/DDBJ databases">
        <title>Draft Genome sequence of the fungus Inonotus baumii.</title>
        <authorList>
            <person name="Zhu H."/>
            <person name="Lin W."/>
        </authorList>
    </citation>
    <scope>NUCLEOTIDE SEQUENCE</scope>
    <source>
        <strain evidence="2">821</strain>
    </source>
</reference>
<feature type="compositionally biased region" description="Basic and acidic residues" evidence="1">
    <location>
        <begin position="48"/>
        <end position="57"/>
    </location>
</feature>
<dbReference type="EMBL" id="LNZH02000156">
    <property type="protein sequence ID" value="OCB89423.1"/>
    <property type="molecule type" value="Genomic_DNA"/>
</dbReference>
<evidence type="ECO:0000256" key="1">
    <source>
        <dbReference type="SAM" id="MobiDB-lite"/>
    </source>
</evidence>
<accession>A0A9Q5I0I8</accession>
<organism evidence="2 3">
    <name type="scientific">Sanghuangporus baumii</name>
    <name type="common">Phellinus baumii</name>
    <dbReference type="NCBI Taxonomy" id="108892"/>
    <lineage>
        <taxon>Eukaryota</taxon>
        <taxon>Fungi</taxon>
        <taxon>Dikarya</taxon>
        <taxon>Basidiomycota</taxon>
        <taxon>Agaricomycotina</taxon>
        <taxon>Agaricomycetes</taxon>
        <taxon>Hymenochaetales</taxon>
        <taxon>Hymenochaetaceae</taxon>
        <taxon>Sanghuangporus</taxon>
    </lineage>
</organism>
<evidence type="ECO:0000313" key="3">
    <source>
        <dbReference type="Proteomes" id="UP000757232"/>
    </source>
</evidence>